<keyword evidence="2" id="KW-1185">Reference proteome</keyword>
<proteinExistence type="predicted"/>
<organism evidence="1 2">
    <name type="scientific">Lacipirellula limnantheis</name>
    <dbReference type="NCBI Taxonomy" id="2528024"/>
    <lineage>
        <taxon>Bacteria</taxon>
        <taxon>Pseudomonadati</taxon>
        <taxon>Planctomycetota</taxon>
        <taxon>Planctomycetia</taxon>
        <taxon>Pirellulales</taxon>
        <taxon>Lacipirellulaceae</taxon>
        <taxon>Lacipirellula</taxon>
    </lineage>
</organism>
<dbReference type="OrthoDB" id="7593277at2"/>
<dbReference type="Proteomes" id="UP000317909">
    <property type="component" value="Chromosome"/>
</dbReference>
<protein>
    <submittedName>
        <fullName evidence="1">Uncharacterized protein</fullName>
    </submittedName>
</protein>
<evidence type="ECO:0000313" key="1">
    <source>
        <dbReference type="EMBL" id="QDT71612.1"/>
    </source>
</evidence>
<sequence length="246" mass="27413">MSVNESAVTDTSLSDAEQWADHPLAHFLAAAWRNTVRSFSRQRAHYETLAEVDGVFRELVEHAAESPERLAGSMLIRTHGSFLAASSLALSGQIAESYALMRNALRSALHGVFIAGDAERQRIWVARADDEQAAERMRAAFATGPMLRHLRELDAATSAIYERLQQRTIERGAHPNAYGALAHNGDAQPTDFSRAYLVTDDEVQRMALRTIAQVGICALSMFYYVFGDLYREQKLDARLAKLRHGH</sequence>
<dbReference type="RefSeq" id="WP_145431017.1">
    <property type="nucleotide sequence ID" value="NZ_CP036339.1"/>
</dbReference>
<dbReference type="EMBL" id="CP036339">
    <property type="protein sequence ID" value="QDT71612.1"/>
    <property type="molecule type" value="Genomic_DNA"/>
</dbReference>
<name>A0A517TTD0_9BACT</name>
<dbReference type="AlphaFoldDB" id="A0A517TTD0"/>
<dbReference type="KEGG" id="llh:I41_07720"/>
<reference evidence="1 2" key="1">
    <citation type="submission" date="2019-02" db="EMBL/GenBank/DDBJ databases">
        <title>Deep-cultivation of Planctomycetes and their phenomic and genomic characterization uncovers novel biology.</title>
        <authorList>
            <person name="Wiegand S."/>
            <person name="Jogler M."/>
            <person name="Boedeker C."/>
            <person name="Pinto D."/>
            <person name="Vollmers J."/>
            <person name="Rivas-Marin E."/>
            <person name="Kohn T."/>
            <person name="Peeters S.H."/>
            <person name="Heuer A."/>
            <person name="Rast P."/>
            <person name="Oberbeckmann S."/>
            <person name="Bunk B."/>
            <person name="Jeske O."/>
            <person name="Meyerdierks A."/>
            <person name="Storesund J.E."/>
            <person name="Kallscheuer N."/>
            <person name="Luecker S."/>
            <person name="Lage O.M."/>
            <person name="Pohl T."/>
            <person name="Merkel B.J."/>
            <person name="Hornburger P."/>
            <person name="Mueller R.-W."/>
            <person name="Bruemmer F."/>
            <person name="Labrenz M."/>
            <person name="Spormann A.M."/>
            <person name="Op den Camp H."/>
            <person name="Overmann J."/>
            <person name="Amann R."/>
            <person name="Jetten M.S.M."/>
            <person name="Mascher T."/>
            <person name="Medema M.H."/>
            <person name="Devos D.P."/>
            <person name="Kaster A.-K."/>
            <person name="Ovreas L."/>
            <person name="Rohde M."/>
            <person name="Galperin M.Y."/>
            <person name="Jogler C."/>
        </authorList>
    </citation>
    <scope>NUCLEOTIDE SEQUENCE [LARGE SCALE GENOMIC DNA]</scope>
    <source>
        <strain evidence="1 2">I41</strain>
    </source>
</reference>
<evidence type="ECO:0000313" key="2">
    <source>
        <dbReference type="Proteomes" id="UP000317909"/>
    </source>
</evidence>
<gene>
    <name evidence="1" type="ORF">I41_07720</name>
</gene>
<accession>A0A517TTD0</accession>